<dbReference type="SUPFAM" id="SSF103473">
    <property type="entry name" value="MFS general substrate transporter"/>
    <property type="match status" value="1"/>
</dbReference>
<name>A0ABW5RH95_9MICO</name>
<feature type="transmembrane region" description="Helical" evidence="6">
    <location>
        <begin position="303"/>
        <end position="322"/>
    </location>
</feature>
<dbReference type="PANTHER" id="PTHR43124:SF4">
    <property type="entry name" value="SUGAR EFFLUX TRANSPORTER"/>
    <property type="match status" value="1"/>
</dbReference>
<evidence type="ECO:0000256" key="4">
    <source>
        <dbReference type="ARBA" id="ARBA00022989"/>
    </source>
</evidence>
<dbReference type="InterPro" id="IPR036259">
    <property type="entry name" value="MFS_trans_sf"/>
</dbReference>
<organism evidence="8 9">
    <name type="scientific">Gulosibacter bifidus</name>
    <dbReference type="NCBI Taxonomy" id="272239"/>
    <lineage>
        <taxon>Bacteria</taxon>
        <taxon>Bacillati</taxon>
        <taxon>Actinomycetota</taxon>
        <taxon>Actinomycetes</taxon>
        <taxon>Micrococcales</taxon>
        <taxon>Microbacteriaceae</taxon>
        <taxon>Gulosibacter</taxon>
    </lineage>
</organism>
<dbReference type="PANTHER" id="PTHR43124">
    <property type="entry name" value="PURINE EFFLUX PUMP PBUE"/>
    <property type="match status" value="1"/>
</dbReference>
<feature type="transmembrane region" description="Helical" evidence="6">
    <location>
        <begin position="141"/>
        <end position="161"/>
    </location>
</feature>
<dbReference type="EMBL" id="JBHUNF010000002">
    <property type="protein sequence ID" value="MFD2674418.1"/>
    <property type="molecule type" value="Genomic_DNA"/>
</dbReference>
<dbReference type="CDD" id="cd17324">
    <property type="entry name" value="MFS_NepI_like"/>
    <property type="match status" value="1"/>
</dbReference>
<reference evidence="9" key="1">
    <citation type="journal article" date="2019" name="Int. J. Syst. Evol. Microbiol.">
        <title>The Global Catalogue of Microorganisms (GCM) 10K type strain sequencing project: providing services to taxonomists for standard genome sequencing and annotation.</title>
        <authorList>
            <consortium name="The Broad Institute Genomics Platform"/>
            <consortium name="The Broad Institute Genome Sequencing Center for Infectious Disease"/>
            <person name="Wu L."/>
            <person name="Ma J."/>
        </authorList>
    </citation>
    <scope>NUCLEOTIDE SEQUENCE [LARGE SCALE GENOMIC DNA]</scope>
    <source>
        <strain evidence="9">TISTR 1511</strain>
    </source>
</reference>
<keyword evidence="4 6" id="KW-1133">Transmembrane helix</keyword>
<comment type="caution">
    <text evidence="8">The sequence shown here is derived from an EMBL/GenBank/DDBJ whole genome shotgun (WGS) entry which is preliminary data.</text>
</comment>
<keyword evidence="9" id="KW-1185">Reference proteome</keyword>
<feature type="domain" description="Major facilitator superfamily (MFS) profile" evidence="7">
    <location>
        <begin position="16"/>
        <end position="418"/>
    </location>
</feature>
<evidence type="ECO:0000313" key="8">
    <source>
        <dbReference type="EMBL" id="MFD2674418.1"/>
    </source>
</evidence>
<evidence type="ECO:0000256" key="1">
    <source>
        <dbReference type="ARBA" id="ARBA00004651"/>
    </source>
</evidence>
<feature type="transmembrane region" description="Helical" evidence="6">
    <location>
        <begin position="387"/>
        <end position="408"/>
    </location>
</feature>
<evidence type="ECO:0000256" key="5">
    <source>
        <dbReference type="ARBA" id="ARBA00023136"/>
    </source>
</evidence>
<gene>
    <name evidence="8" type="ORF">ACFSUQ_03785</name>
</gene>
<dbReference type="Gene3D" id="1.20.1250.20">
    <property type="entry name" value="MFS general substrate transporter like domains"/>
    <property type="match status" value="1"/>
</dbReference>
<feature type="transmembrane region" description="Helical" evidence="6">
    <location>
        <begin position="272"/>
        <end position="296"/>
    </location>
</feature>
<feature type="transmembrane region" description="Helical" evidence="6">
    <location>
        <begin position="112"/>
        <end position="129"/>
    </location>
</feature>
<keyword evidence="5 6" id="KW-0472">Membrane</keyword>
<accession>A0ABW5RH95</accession>
<dbReference type="InterPro" id="IPR011701">
    <property type="entry name" value="MFS"/>
</dbReference>
<dbReference type="PROSITE" id="PS50850">
    <property type="entry name" value="MFS"/>
    <property type="match status" value="1"/>
</dbReference>
<dbReference type="InterPro" id="IPR050189">
    <property type="entry name" value="MFS_Efflux_Transporters"/>
</dbReference>
<feature type="transmembrane region" description="Helical" evidence="6">
    <location>
        <begin position="236"/>
        <end position="260"/>
    </location>
</feature>
<evidence type="ECO:0000256" key="2">
    <source>
        <dbReference type="ARBA" id="ARBA00022475"/>
    </source>
</evidence>
<comment type="subcellular location">
    <subcellularLocation>
        <location evidence="1">Cell membrane</location>
        <topology evidence="1">Multi-pass membrane protein</topology>
    </subcellularLocation>
</comment>
<dbReference type="Proteomes" id="UP001597453">
    <property type="component" value="Unassembled WGS sequence"/>
</dbReference>
<feature type="transmembrane region" description="Helical" evidence="6">
    <location>
        <begin position="328"/>
        <end position="351"/>
    </location>
</feature>
<feature type="transmembrane region" description="Helical" evidence="6">
    <location>
        <begin position="363"/>
        <end position="381"/>
    </location>
</feature>
<proteinExistence type="predicted"/>
<protein>
    <submittedName>
        <fullName evidence="8">MFS transporter</fullName>
    </submittedName>
</protein>
<sequence>MTNTASSPEVRPMPWAQLLALASATFMSVTIEMLPTGVMPMMSHDLQVSESQIGMLMTIFAMSVVFTSTPLMYLLRHVPKRMLLVGVLSTFAIGTIGSALASSYALLVVTRIITGVAHGVFWASVTAYVGHLVHRSQLTTAVSITSGGGGLAFVLGVPLGTALGQWLGWRTTFFVLAALCLVVAALLLRIMPARVAEPQTDTAAIEIQPAPTAIGDTERVGRGAGLPPRPKKSMRLVILVCLLCGLTITGHFTYYTYVSIQLLGPMQLPEQWLAIALFGYGVMSSIATFLTGSLFANRSSLGFRIAYLLMLAGGAIVTFSGANLWFGMLGLLCWGAAMGLMPTLLQSRLLAVAPSKHRDIASAIYTSGFNLGISSGAYFGGLLLDEFTISALGPAFIIIIGLAAAYSITLDTVSARRQLAQ</sequence>
<evidence type="ECO:0000256" key="3">
    <source>
        <dbReference type="ARBA" id="ARBA00022692"/>
    </source>
</evidence>
<keyword evidence="2" id="KW-1003">Cell membrane</keyword>
<dbReference type="Pfam" id="PF07690">
    <property type="entry name" value="MFS_1"/>
    <property type="match status" value="1"/>
</dbReference>
<evidence type="ECO:0000313" key="9">
    <source>
        <dbReference type="Proteomes" id="UP001597453"/>
    </source>
</evidence>
<feature type="transmembrane region" description="Helical" evidence="6">
    <location>
        <begin position="53"/>
        <end position="75"/>
    </location>
</feature>
<feature type="transmembrane region" description="Helical" evidence="6">
    <location>
        <begin position="12"/>
        <end position="33"/>
    </location>
</feature>
<feature type="transmembrane region" description="Helical" evidence="6">
    <location>
        <begin position="82"/>
        <end position="106"/>
    </location>
</feature>
<evidence type="ECO:0000259" key="7">
    <source>
        <dbReference type="PROSITE" id="PS50850"/>
    </source>
</evidence>
<feature type="transmembrane region" description="Helical" evidence="6">
    <location>
        <begin position="167"/>
        <end position="188"/>
    </location>
</feature>
<dbReference type="InterPro" id="IPR020846">
    <property type="entry name" value="MFS_dom"/>
</dbReference>
<keyword evidence="3 6" id="KW-0812">Transmembrane</keyword>
<evidence type="ECO:0000256" key="6">
    <source>
        <dbReference type="SAM" id="Phobius"/>
    </source>
</evidence>
<dbReference type="RefSeq" id="WP_066056708.1">
    <property type="nucleotide sequence ID" value="NZ_JBHUNF010000002.1"/>
</dbReference>